<feature type="non-terminal residue" evidence="3">
    <location>
        <position position="316"/>
    </location>
</feature>
<dbReference type="VEuPathDB" id="PlasmoDB:AK88_05545"/>
<feature type="compositionally biased region" description="Basic and acidic residues" evidence="1">
    <location>
        <begin position="245"/>
        <end position="260"/>
    </location>
</feature>
<evidence type="ECO:0000313" key="4">
    <source>
        <dbReference type="Proteomes" id="UP000054561"/>
    </source>
</evidence>
<sequence>MALTTIDKGTVEYYYTALLRKYLEDRNAWADGQFDTLIWKDMKRVFEGFKEYMKAQSPAITAMCHTNPARAESENADAADMVVCEYILKALHYQHGYFTQAEDIKVHGHDKDGRELKACMRSIMGAMYMKKVYDKKCVRTEGLQYAMDAWHTFRPTFDSGRSVSKCNIINWDNMSMGTTNVGHKVRDWIGDTADILDTIWKGVQDAGCLSQKALNDTGTGQQDRTSSPDVTVKSAVQEVVQEQQDSVHKVTEKLKDEHARNKQGRAPAPQGTHSHRTPADKAQPPATTPPAPEHPVATATPETTPPTAPPVETQPA</sequence>
<feature type="domain" description="Schizont-infected cell agglutination extracellular alpha" evidence="2">
    <location>
        <begin position="37"/>
        <end position="188"/>
    </location>
</feature>
<dbReference type="GeneID" id="24270859"/>
<proteinExistence type="predicted"/>
<feature type="region of interest" description="Disordered" evidence="1">
    <location>
        <begin position="240"/>
        <end position="316"/>
    </location>
</feature>
<name>A0A0D9QCW5_PLAFR</name>
<organism evidence="3 4">
    <name type="scientific">Plasmodium fragile</name>
    <dbReference type="NCBI Taxonomy" id="5857"/>
    <lineage>
        <taxon>Eukaryota</taxon>
        <taxon>Sar</taxon>
        <taxon>Alveolata</taxon>
        <taxon>Apicomplexa</taxon>
        <taxon>Aconoidasida</taxon>
        <taxon>Haemosporida</taxon>
        <taxon>Plasmodiidae</taxon>
        <taxon>Plasmodium</taxon>
        <taxon>Plasmodium (Plasmodium)</taxon>
    </lineage>
</organism>
<dbReference type="Proteomes" id="UP000054561">
    <property type="component" value="Unassembled WGS sequence"/>
</dbReference>
<evidence type="ECO:0000256" key="1">
    <source>
        <dbReference type="SAM" id="MobiDB-lite"/>
    </source>
</evidence>
<evidence type="ECO:0000259" key="2">
    <source>
        <dbReference type="Pfam" id="PF12887"/>
    </source>
</evidence>
<gene>
    <name evidence="3" type="ORF">AK88_05545</name>
</gene>
<dbReference type="Pfam" id="PF12887">
    <property type="entry name" value="SICA_alpha"/>
    <property type="match status" value="1"/>
</dbReference>
<protein>
    <recommendedName>
        <fullName evidence="2">Schizont-infected cell agglutination extracellular alpha domain-containing protein</fullName>
    </recommendedName>
</protein>
<keyword evidence="4" id="KW-1185">Reference proteome</keyword>
<accession>A0A0D9QCW5</accession>
<dbReference type="RefSeq" id="XP_012338570.1">
    <property type="nucleotide sequence ID" value="XM_012483147.1"/>
</dbReference>
<dbReference type="AlphaFoldDB" id="A0A0D9QCW5"/>
<reference evidence="3 4" key="1">
    <citation type="submission" date="2014-03" db="EMBL/GenBank/DDBJ databases">
        <title>The Genome Sequence of Plasmodium fragile nilgiri.</title>
        <authorList>
            <consortium name="The Broad Institute Genomics Platform"/>
            <consortium name="The Broad Institute Genome Sequencing Center for Infectious Disease"/>
            <person name="Neafsey D."/>
            <person name="Duraisingh M."/>
            <person name="Young S.K."/>
            <person name="Zeng Q."/>
            <person name="Gargeya S."/>
            <person name="Abouelleil A."/>
            <person name="Alvarado L."/>
            <person name="Chapman S.B."/>
            <person name="Gainer-Dewar J."/>
            <person name="Goldberg J."/>
            <person name="Griggs A."/>
            <person name="Gujja S."/>
            <person name="Hansen M."/>
            <person name="Howarth C."/>
            <person name="Imamovic A."/>
            <person name="Larimer J."/>
            <person name="Pearson M."/>
            <person name="Poon T.W."/>
            <person name="Priest M."/>
            <person name="Roberts A."/>
            <person name="Saif S."/>
            <person name="Shea T."/>
            <person name="Sykes S."/>
            <person name="Wortman J."/>
            <person name="Nusbaum C."/>
            <person name="Birren B."/>
        </authorList>
    </citation>
    <scope>NUCLEOTIDE SEQUENCE [LARGE SCALE GENOMIC DNA]</scope>
    <source>
        <strain evidence="4">nilgiri</strain>
    </source>
</reference>
<dbReference type="InterPro" id="IPR024290">
    <property type="entry name" value="SICA_extracell_a"/>
</dbReference>
<dbReference type="EMBL" id="KQ001787">
    <property type="protein sequence ID" value="KJP84819.1"/>
    <property type="molecule type" value="Genomic_DNA"/>
</dbReference>
<evidence type="ECO:0000313" key="3">
    <source>
        <dbReference type="EMBL" id="KJP84819.1"/>
    </source>
</evidence>